<dbReference type="InterPro" id="IPR037051">
    <property type="entry name" value="4-carb_acid_sugar_kinase_N_sf"/>
</dbReference>
<reference evidence="10" key="1">
    <citation type="journal article" date="2019" name="Int. J. Syst. Evol. Microbiol.">
        <title>The Global Catalogue of Microorganisms (GCM) 10K type strain sequencing project: providing services to taxonomists for standard genome sequencing and annotation.</title>
        <authorList>
            <consortium name="The Broad Institute Genomics Platform"/>
            <consortium name="The Broad Institute Genome Sequencing Center for Infectious Disease"/>
            <person name="Wu L."/>
            <person name="Ma J."/>
        </authorList>
    </citation>
    <scope>NUCLEOTIDE SEQUENCE [LARGE SCALE GENOMIC DNA]</scope>
    <source>
        <strain evidence="10">KCTC 12861</strain>
    </source>
</reference>
<keyword evidence="3" id="KW-0547">Nucleotide-binding</keyword>
<dbReference type="Gene3D" id="3.40.50.10840">
    <property type="entry name" value="Putative sugar-binding, N-terminal domain"/>
    <property type="match status" value="1"/>
</dbReference>
<evidence type="ECO:0000256" key="4">
    <source>
        <dbReference type="ARBA" id="ARBA00022777"/>
    </source>
</evidence>
<evidence type="ECO:0000259" key="8">
    <source>
        <dbReference type="Pfam" id="PF17042"/>
    </source>
</evidence>
<dbReference type="Gene3D" id="3.40.980.20">
    <property type="entry name" value="Four-carbon acid sugar kinase, nucleotide binding domain"/>
    <property type="match status" value="1"/>
</dbReference>
<dbReference type="EMBL" id="BMXE01000015">
    <property type="protein sequence ID" value="GHB50600.1"/>
    <property type="molecule type" value="Genomic_DNA"/>
</dbReference>
<dbReference type="InterPro" id="IPR010737">
    <property type="entry name" value="4-carb_acid_sugar_kinase_N"/>
</dbReference>
<dbReference type="InterPro" id="IPR042213">
    <property type="entry name" value="NBD_C_sf"/>
</dbReference>
<name>A0ABQ3EPT5_9HYPH</name>
<dbReference type="Proteomes" id="UP000637980">
    <property type="component" value="Unassembled WGS sequence"/>
</dbReference>
<keyword evidence="4" id="KW-0418">Kinase</keyword>
<dbReference type="SUPFAM" id="SSF142764">
    <property type="entry name" value="YgbK-like"/>
    <property type="match status" value="1"/>
</dbReference>
<evidence type="ECO:0000259" key="7">
    <source>
        <dbReference type="Pfam" id="PF07005"/>
    </source>
</evidence>
<proteinExistence type="inferred from homology"/>
<dbReference type="Pfam" id="PF07005">
    <property type="entry name" value="SBD_N"/>
    <property type="match status" value="1"/>
</dbReference>
<comment type="caution">
    <text evidence="9">The sequence shown here is derived from an EMBL/GenBank/DDBJ whole genome shotgun (WGS) entry which is preliminary data.</text>
</comment>
<evidence type="ECO:0000256" key="5">
    <source>
        <dbReference type="ARBA" id="ARBA00022840"/>
    </source>
</evidence>
<evidence type="ECO:0000313" key="9">
    <source>
        <dbReference type="EMBL" id="GHB50600.1"/>
    </source>
</evidence>
<dbReference type="RefSeq" id="WP_189439019.1">
    <property type="nucleotide sequence ID" value="NZ_BMXE01000015.1"/>
</dbReference>
<organism evidence="9 10">
    <name type="scientific">Pseudovibrio japonicus</name>
    <dbReference type="NCBI Taxonomy" id="366534"/>
    <lineage>
        <taxon>Bacteria</taxon>
        <taxon>Pseudomonadati</taxon>
        <taxon>Pseudomonadota</taxon>
        <taxon>Alphaproteobacteria</taxon>
        <taxon>Hyphomicrobiales</taxon>
        <taxon>Stappiaceae</taxon>
        <taxon>Pseudovibrio</taxon>
    </lineage>
</organism>
<keyword evidence="10" id="KW-1185">Reference proteome</keyword>
<protein>
    <submittedName>
        <fullName evidence="9">Membrane protein</fullName>
    </submittedName>
</protein>
<accession>A0ABQ3EPT5</accession>
<evidence type="ECO:0000256" key="6">
    <source>
        <dbReference type="ARBA" id="ARBA00023277"/>
    </source>
</evidence>
<evidence type="ECO:0000313" key="10">
    <source>
        <dbReference type="Proteomes" id="UP000637980"/>
    </source>
</evidence>
<gene>
    <name evidence="9" type="ORF">GCM10007094_44680</name>
</gene>
<feature type="domain" description="Four-carbon acid sugar kinase N-terminal" evidence="7">
    <location>
        <begin position="11"/>
        <end position="165"/>
    </location>
</feature>
<keyword evidence="2" id="KW-0808">Transferase</keyword>
<dbReference type="InterPro" id="IPR031475">
    <property type="entry name" value="NBD_C"/>
</dbReference>
<dbReference type="Pfam" id="PF17042">
    <property type="entry name" value="NBD_C"/>
    <property type="match status" value="1"/>
</dbReference>
<evidence type="ECO:0000256" key="1">
    <source>
        <dbReference type="ARBA" id="ARBA00005715"/>
    </source>
</evidence>
<evidence type="ECO:0000256" key="2">
    <source>
        <dbReference type="ARBA" id="ARBA00022679"/>
    </source>
</evidence>
<sequence length="359" mass="38401">MNSNHNTLPLLGIIADDLTSATDFSAPFVRKGLSAEVCGAAHIRWEKVTSEIISVDCDSRAMTAKEAAKASSLATRGLANVPFLCKTIDSTLRGHIRDELLACYNASGRSRLVIAPAFPEAGRTTVGGVQYVNGTPVSQSVYAKDPSHPAWTSRVADLVCEDIRNAVILDAQNQTELNSQVASIDRPEDVLWVGSPGLAIALAETKSQFSFSPPEQPSAEHTLVVIGSANPISHEQAAQLNGLRFATCVTAPVERANDPKTILSDLADEAVEVMQKQEITALIATGGETMKVLLDRLHVHRFSLLGEFETGFPIGRATFPNGRNLIVGMKAGGFGSENSLYDAVHALKKNSKVQGERNT</sequence>
<keyword evidence="5" id="KW-0067">ATP-binding</keyword>
<evidence type="ECO:0000256" key="3">
    <source>
        <dbReference type="ARBA" id="ARBA00022741"/>
    </source>
</evidence>
<comment type="similarity">
    <text evidence="1">Belongs to the four-carbon acid sugar kinase family.</text>
</comment>
<feature type="domain" description="Four-carbon acid sugar kinase nucleotide binding" evidence="8">
    <location>
        <begin position="260"/>
        <end position="340"/>
    </location>
</feature>
<keyword evidence="6" id="KW-0119">Carbohydrate metabolism</keyword>